<feature type="non-terminal residue" evidence="6">
    <location>
        <position position="688"/>
    </location>
</feature>
<dbReference type="GO" id="GO:0002181">
    <property type="term" value="P:cytoplasmic translation"/>
    <property type="evidence" value="ECO:0007669"/>
    <property type="project" value="UniProtKB-ARBA"/>
</dbReference>
<dbReference type="STRING" id="300112.A0A4S2KS95"/>
<comment type="caution">
    <text evidence="6">The sequence shown here is derived from an EMBL/GenBank/DDBJ whole genome shotgun (WGS) entry which is preliminary data.</text>
</comment>
<feature type="region of interest" description="Disordered" evidence="4">
    <location>
        <begin position="1"/>
        <end position="55"/>
    </location>
</feature>
<keyword evidence="5" id="KW-1133">Transmembrane helix</keyword>
<dbReference type="GO" id="GO:0005840">
    <property type="term" value="C:ribosome"/>
    <property type="evidence" value="ECO:0007669"/>
    <property type="project" value="UniProtKB-KW"/>
</dbReference>
<evidence type="ECO:0000256" key="5">
    <source>
        <dbReference type="SAM" id="Phobius"/>
    </source>
</evidence>
<accession>A0A4S2KS95</accession>
<dbReference type="Proteomes" id="UP000310200">
    <property type="component" value="Unassembled WGS sequence"/>
</dbReference>
<evidence type="ECO:0000313" key="7">
    <source>
        <dbReference type="Proteomes" id="UP000310200"/>
    </source>
</evidence>
<dbReference type="Gene3D" id="1.10.10.10">
    <property type="entry name" value="Winged helix-like DNA-binding domain superfamily/Winged helix DNA-binding domain"/>
    <property type="match status" value="1"/>
</dbReference>
<keyword evidence="5" id="KW-0472">Membrane</keyword>
<keyword evidence="3" id="KW-0687">Ribonucleoprotein</keyword>
<reference evidence="6 7" key="1">
    <citation type="journal article" date="2019" name="Philos. Trans. R. Soc. Lond., B, Biol. Sci.">
        <title>Ant behaviour and brain gene expression of defending hosts depend on the ecological success of the intruding social parasite.</title>
        <authorList>
            <person name="Kaur R."/>
            <person name="Stoldt M."/>
            <person name="Jongepier E."/>
            <person name="Feldmeyer B."/>
            <person name="Menzel F."/>
            <person name="Bornberg-Bauer E."/>
            <person name="Foitzik S."/>
        </authorList>
    </citation>
    <scope>NUCLEOTIDE SEQUENCE [LARGE SCALE GENOMIC DNA]</scope>
    <source>
        <tissue evidence="6">Whole body</tissue>
    </source>
</reference>
<keyword evidence="5" id="KW-0812">Transmembrane</keyword>
<evidence type="ECO:0000313" key="6">
    <source>
        <dbReference type="EMBL" id="TGZ52862.1"/>
    </source>
</evidence>
<organism evidence="6 7">
    <name type="scientific">Temnothorax longispinosus</name>
    <dbReference type="NCBI Taxonomy" id="300112"/>
    <lineage>
        <taxon>Eukaryota</taxon>
        <taxon>Metazoa</taxon>
        <taxon>Ecdysozoa</taxon>
        <taxon>Arthropoda</taxon>
        <taxon>Hexapoda</taxon>
        <taxon>Insecta</taxon>
        <taxon>Pterygota</taxon>
        <taxon>Neoptera</taxon>
        <taxon>Endopterygota</taxon>
        <taxon>Hymenoptera</taxon>
        <taxon>Apocrita</taxon>
        <taxon>Aculeata</taxon>
        <taxon>Formicoidea</taxon>
        <taxon>Formicidae</taxon>
        <taxon>Myrmicinae</taxon>
        <taxon>Temnothorax</taxon>
    </lineage>
</organism>
<comment type="similarity">
    <text evidence="1">Belongs to the eukaryotic ribosomal protein eS19 family.</text>
</comment>
<dbReference type="InterPro" id="IPR028054">
    <property type="entry name" value="DUF4481"/>
</dbReference>
<evidence type="ECO:0008006" key="8">
    <source>
        <dbReference type="Google" id="ProtNLM"/>
    </source>
</evidence>
<evidence type="ECO:0000256" key="4">
    <source>
        <dbReference type="SAM" id="MobiDB-lite"/>
    </source>
</evidence>
<keyword evidence="7" id="KW-1185">Reference proteome</keyword>
<dbReference type="InterPro" id="IPR036388">
    <property type="entry name" value="WH-like_DNA-bd_sf"/>
</dbReference>
<dbReference type="SUPFAM" id="SSF46785">
    <property type="entry name" value="Winged helix' DNA-binding domain"/>
    <property type="match status" value="1"/>
</dbReference>
<feature type="compositionally biased region" description="Low complexity" evidence="4">
    <location>
        <begin position="10"/>
        <end position="23"/>
    </location>
</feature>
<dbReference type="SMART" id="SM01413">
    <property type="entry name" value="Ribosomal_S19e"/>
    <property type="match status" value="1"/>
</dbReference>
<dbReference type="PANTHER" id="PTHR31193">
    <property type="entry name" value="TRANSMEMBRANE PROTEIN C9ORF91"/>
    <property type="match status" value="1"/>
</dbReference>
<dbReference type="InterPro" id="IPR001266">
    <property type="entry name" value="Ribosomal_eS19"/>
</dbReference>
<dbReference type="PANTHER" id="PTHR31193:SF1">
    <property type="entry name" value="TRANSMEMBRANE PROTEIN 268"/>
    <property type="match status" value="1"/>
</dbReference>
<dbReference type="InterPro" id="IPR018277">
    <property type="entry name" value="Ribosomal_eS19_CS"/>
</dbReference>
<dbReference type="Pfam" id="PF01090">
    <property type="entry name" value="Ribosomal_S19e"/>
    <property type="match status" value="1"/>
</dbReference>
<evidence type="ECO:0000256" key="3">
    <source>
        <dbReference type="ARBA" id="ARBA00023274"/>
    </source>
</evidence>
<gene>
    <name evidence="6" type="ORF">DBV15_05211</name>
</gene>
<protein>
    <recommendedName>
        <fullName evidence="8">40S ribosomal protein S19a</fullName>
    </recommendedName>
</protein>
<feature type="transmembrane region" description="Helical" evidence="5">
    <location>
        <begin position="257"/>
        <end position="277"/>
    </location>
</feature>
<dbReference type="EMBL" id="QBLH01001169">
    <property type="protein sequence ID" value="TGZ52862.1"/>
    <property type="molecule type" value="Genomic_DNA"/>
</dbReference>
<keyword evidence="2" id="KW-0689">Ribosomal protein</keyword>
<sequence>MSSEDTTDNASALAAANSSGVAAETRTWVQFEEEADSKVATAGAERKATNSSAPAVIKPESVTVQVDKIGKSIDPPDINDKRTNEYRGAVIATESVQINLDRSGLSRSITSETPDLKLPSDVRASTEAKSASLKTIDLRDVSNGRNAPSNVISTSIGNIRQGFANGDTIVTLLPVNTRWPWITPARFRPELVPEELMAQGLTLTVEDYVHIMELLVNDVRFNMYNICYKRILVLWIFTAFVVLLGLLFSGVTGLTLFGLGVMWLVLNAAAIFFCMFIKIKLNHNLEKCMAQVNKHLLRHKILLGLDDRGKISCHKVNLCFIYFDTTDCVKKLQEVIEREEREGRVIGGDDASDLSRQRELQQRMDIDDSDIVIQGSTTTRISRKQGKNEQVFCRYVQRWAKDYLRRRLDWTVDEEGGNPSSPRHLASALCPCQYIEEWLRNKPRERAELLLLRYASRWARHFVRRRLDLVIDSQERDRGVTGLSVSPRHCVSARCPCQFIEDHLKHKPRGKLTLRYPPGFTWCAYLSEPVSRFDMMPSVTLKDVDQQKFVKAFAAFLKKTGKMRVPEWVDIVKTAKFKELAPYDPDWYYIRCAALVRHIYIRSPIGVGAVTKIFGGRKRNGTHPSHFCRSAGGVARKALQSLEQLKLIEKAPLGGRKLTSQGRRDLDRIAAQVKAKSKKQLKLQEAIV</sequence>
<dbReference type="FunFam" id="1.10.10.10:FF:000118">
    <property type="entry name" value="40S ribosomal protein S19"/>
    <property type="match status" value="1"/>
</dbReference>
<dbReference type="Pfam" id="PF14800">
    <property type="entry name" value="DUF4481"/>
    <property type="match status" value="1"/>
</dbReference>
<name>A0A4S2KS95_9HYME</name>
<dbReference type="PROSITE" id="PS00628">
    <property type="entry name" value="RIBOSOMAL_S19E"/>
    <property type="match status" value="1"/>
</dbReference>
<feature type="transmembrane region" description="Helical" evidence="5">
    <location>
        <begin position="231"/>
        <end position="251"/>
    </location>
</feature>
<dbReference type="GO" id="GO:1990904">
    <property type="term" value="C:ribonucleoprotein complex"/>
    <property type="evidence" value="ECO:0007669"/>
    <property type="project" value="UniProtKB-KW"/>
</dbReference>
<proteinExistence type="inferred from homology"/>
<evidence type="ECO:0000256" key="1">
    <source>
        <dbReference type="ARBA" id="ARBA00010014"/>
    </source>
</evidence>
<dbReference type="GO" id="GO:0003735">
    <property type="term" value="F:structural constituent of ribosome"/>
    <property type="evidence" value="ECO:0007669"/>
    <property type="project" value="InterPro"/>
</dbReference>
<evidence type="ECO:0000256" key="2">
    <source>
        <dbReference type="ARBA" id="ARBA00022980"/>
    </source>
</evidence>
<dbReference type="AlphaFoldDB" id="A0A4S2KS95"/>
<dbReference type="InterPro" id="IPR036390">
    <property type="entry name" value="WH_DNA-bd_sf"/>
</dbReference>